<feature type="transmembrane region" description="Helical" evidence="12">
    <location>
        <begin position="196"/>
        <end position="218"/>
    </location>
</feature>
<protein>
    <recommendedName>
        <fullName evidence="4">Undecaprenyl-diphosphatase</fullName>
        <ecNumber evidence="3">3.6.1.27</ecNumber>
    </recommendedName>
    <alternativeName>
        <fullName evidence="10">Undecaprenyl pyrophosphate phosphatase</fullName>
    </alternativeName>
</protein>
<keyword evidence="8 12" id="KW-1133">Transmembrane helix</keyword>
<keyword evidence="9 12" id="KW-0472">Membrane</keyword>
<evidence type="ECO:0000256" key="7">
    <source>
        <dbReference type="ARBA" id="ARBA00022801"/>
    </source>
</evidence>
<dbReference type="Pfam" id="PF02673">
    <property type="entry name" value="BacA"/>
    <property type="match status" value="1"/>
</dbReference>
<evidence type="ECO:0000313" key="13">
    <source>
        <dbReference type="EMBL" id="KKM87503.1"/>
    </source>
</evidence>
<dbReference type="GO" id="GO:0005886">
    <property type="term" value="C:plasma membrane"/>
    <property type="evidence" value="ECO:0007669"/>
    <property type="project" value="UniProtKB-SubCell"/>
</dbReference>
<accession>A0A0F9L0N9</accession>
<dbReference type="PANTHER" id="PTHR30622:SF2">
    <property type="entry name" value="UNDECAPRENYL-DIPHOSPHATASE"/>
    <property type="match status" value="1"/>
</dbReference>
<keyword evidence="5" id="KW-1003">Cell membrane</keyword>
<dbReference type="AlphaFoldDB" id="A0A0F9L0N9"/>
<evidence type="ECO:0000256" key="12">
    <source>
        <dbReference type="SAM" id="Phobius"/>
    </source>
</evidence>
<comment type="subcellular location">
    <subcellularLocation>
        <location evidence="1">Cell membrane</location>
        <topology evidence="1">Multi-pass membrane protein</topology>
    </subcellularLocation>
</comment>
<evidence type="ECO:0000256" key="5">
    <source>
        <dbReference type="ARBA" id="ARBA00022475"/>
    </source>
</evidence>
<comment type="similarity">
    <text evidence="2">Belongs to the UppP family.</text>
</comment>
<feature type="transmembrane region" description="Helical" evidence="12">
    <location>
        <begin position="224"/>
        <end position="247"/>
    </location>
</feature>
<evidence type="ECO:0000256" key="2">
    <source>
        <dbReference type="ARBA" id="ARBA00010621"/>
    </source>
</evidence>
<reference evidence="13" key="1">
    <citation type="journal article" date="2015" name="Nature">
        <title>Complex archaea that bridge the gap between prokaryotes and eukaryotes.</title>
        <authorList>
            <person name="Spang A."/>
            <person name="Saw J.H."/>
            <person name="Jorgensen S.L."/>
            <person name="Zaremba-Niedzwiedzka K."/>
            <person name="Martijn J."/>
            <person name="Lind A.E."/>
            <person name="van Eijk R."/>
            <person name="Schleper C."/>
            <person name="Guy L."/>
            <person name="Ettema T.J."/>
        </authorList>
    </citation>
    <scope>NUCLEOTIDE SEQUENCE</scope>
</reference>
<dbReference type="InterPro" id="IPR003824">
    <property type="entry name" value="UppP"/>
</dbReference>
<evidence type="ECO:0000256" key="11">
    <source>
        <dbReference type="ARBA" id="ARBA00047594"/>
    </source>
</evidence>
<comment type="caution">
    <text evidence="13">The sequence shown here is derived from an EMBL/GenBank/DDBJ whole genome shotgun (WGS) entry which is preliminary data.</text>
</comment>
<gene>
    <name evidence="13" type="ORF">LCGC14_1268200</name>
</gene>
<evidence type="ECO:0000256" key="3">
    <source>
        <dbReference type="ARBA" id="ARBA00012374"/>
    </source>
</evidence>
<organism evidence="13">
    <name type="scientific">marine sediment metagenome</name>
    <dbReference type="NCBI Taxonomy" id="412755"/>
    <lineage>
        <taxon>unclassified sequences</taxon>
        <taxon>metagenomes</taxon>
        <taxon>ecological metagenomes</taxon>
    </lineage>
</organism>
<evidence type="ECO:0000256" key="1">
    <source>
        <dbReference type="ARBA" id="ARBA00004651"/>
    </source>
</evidence>
<evidence type="ECO:0000256" key="8">
    <source>
        <dbReference type="ARBA" id="ARBA00022989"/>
    </source>
</evidence>
<evidence type="ECO:0000256" key="9">
    <source>
        <dbReference type="ARBA" id="ARBA00023136"/>
    </source>
</evidence>
<feature type="transmembrane region" description="Helical" evidence="12">
    <location>
        <begin position="259"/>
        <end position="280"/>
    </location>
</feature>
<feature type="transmembrane region" description="Helical" evidence="12">
    <location>
        <begin position="39"/>
        <end position="59"/>
    </location>
</feature>
<keyword evidence="7" id="KW-0378">Hydrolase</keyword>
<evidence type="ECO:0000256" key="6">
    <source>
        <dbReference type="ARBA" id="ARBA00022692"/>
    </source>
</evidence>
<sequence>MIELIIIAIFQGLFEFLPISSSGQTMIISINFFGISPENAFSLAIWLHLGTTTAVILKFRKDFIRLFKTFLHNDLEVSIVDVKKRNWLIYATIGTGITAVPIYFIIKTLFLDVFTAAQGDILTLIISGFLILTGIIIIKTRKTFGNKLIAEISRPNIKRDSFVSGLLQGVSILPGVSRSGITTSTILLQKYKHNDALILSFLMSVPVAIASVAVDILFGGGSVFSTLGVANILVVTFVSFIVGYLAIDILLRIAKRLNFGYFCLLYGILAYVIVLPFLIIA</sequence>
<feature type="transmembrane region" description="Helical" evidence="12">
    <location>
        <begin position="121"/>
        <end position="138"/>
    </location>
</feature>
<keyword evidence="6 12" id="KW-0812">Transmembrane</keyword>
<dbReference type="GO" id="GO:0050380">
    <property type="term" value="F:undecaprenyl-diphosphatase activity"/>
    <property type="evidence" value="ECO:0007669"/>
    <property type="project" value="UniProtKB-EC"/>
</dbReference>
<feature type="transmembrane region" description="Helical" evidence="12">
    <location>
        <begin position="87"/>
        <end position="106"/>
    </location>
</feature>
<name>A0A0F9L0N9_9ZZZZ</name>
<proteinExistence type="inferred from homology"/>
<dbReference type="PANTHER" id="PTHR30622">
    <property type="entry name" value="UNDECAPRENYL-DIPHOSPHATASE"/>
    <property type="match status" value="1"/>
</dbReference>
<evidence type="ECO:0000256" key="10">
    <source>
        <dbReference type="ARBA" id="ARBA00032707"/>
    </source>
</evidence>
<dbReference type="EMBL" id="LAZR01007092">
    <property type="protein sequence ID" value="KKM87503.1"/>
    <property type="molecule type" value="Genomic_DNA"/>
</dbReference>
<comment type="catalytic activity">
    <reaction evidence="11">
        <text>di-trans,octa-cis-undecaprenyl diphosphate + H2O = di-trans,octa-cis-undecaprenyl phosphate + phosphate + H(+)</text>
        <dbReference type="Rhea" id="RHEA:28094"/>
        <dbReference type="ChEBI" id="CHEBI:15377"/>
        <dbReference type="ChEBI" id="CHEBI:15378"/>
        <dbReference type="ChEBI" id="CHEBI:43474"/>
        <dbReference type="ChEBI" id="CHEBI:58405"/>
        <dbReference type="ChEBI" id="CHEBI:60392"/>
        <dbReference type="EC" id="3.6.1.27"/>
    </reaction>
</comment>
<evidence type="ECO:0000256" key="4">
    <source>
        <dbReference type="ARBA" id="ARBA00021581"/>
    </source>
</evidence>
<dbReference type="EC" id="3.6.1.27" evidence="3"/>